<dbReference type="InterPro" id="IPR032675">
    <property type="entry name" value="LRR_dom_sf"/>
</dbReference>
<dbReference type="InterPro" id="IPR001611">
    <property type="entry name" value="Leu-rich_rpt"/>
</dbReference>
<dbReference type="GO" id="GO:0005096">
    <property type="term" value="F:GTPase activator activity"/>
    <property type="evidence" value="ECO:0007669"/>
    <property type="project" value="UniProtKB-KW"/>
</dbReference>
<dbReference type="EMBL" id="HBIO01002503">
    <property type="protein sequence ID" value="CAE0456929.1"/>
    <property type="molecule type" value="Transcribed_RNA"/>
</dbReference>
<dbReference type="PANTHER" id="PTHR24113">
    <property type="entry name" value="RAN GTPASE-ACTIVATING PROTEIN 1"/>
    <property type="match status" value="1"/>
</dbReference>
<evidence type="ECO:0000256" key="1">
    <source>
        <dbReference type="ARBA" id="ARBA00022468"/>
    </source>
</evidence>
<keyword evidence="1" id="KW-0343">GTPase activation</keyword>
<dbReference type="SMART" id="SM00368">
    <property type="entry name" value="LRR_RI"/>
    <property type="match status" value="5"/>
</dbReference>
<dbReference type="GO" id="GO:0031267">
    <property type="term" value="F:small GTPase binding"/>
    <property type="evidence" value="ECO:0007669"/>
    <property type="project" value="TreeGrafter"/>
</dbReference>
<dbReference type="GO" id="GO:0006913">
    <property type="term" value="P:nucleocytoplasmic transport"/>
    <property type="evidence" value="ECO:0007669"/>
    <property type="project" value="TreeGrafter"/>
</dbReference>
<proteinExistence type="predicted"/>
<organism evidence="4">
    <name type="scientific">Chaetoceros debilis</name>
    <dbReference type="NCBI Taxonomy" id="122233"/>
    <lineage>
        <taxon>Eukaryota</taxon>
        <taxon>Sar</taxon>
        <taxon>Stramenopiles</taxon>
        <taxon>Ochrophyta</taxon>
        <taxon>Bacillariophyta</taxon>
        <taxon>Coscinodiscophyceae</taxon>
        <taxon>Chaetocerotophycidae</taxon>
        <taxon>Chaetocerotales</taxon>
        <taxon>Chaetocerotaceae</taxon>
        <taxon>Chaetoceros</taxon>
    </lineage>
</organism>
<dbReference type="GO" id="GO:0005829">
    <property type="term" value="C:cytosol"/>
    <property type="evidence" value="ECO:0007669"/>
    <property type="project" value="TreeGrafter"/>
</dbReference>
<evidence type="ECO:0000313" key="4">
    <source>
        <dbReference type="EMBL" id="CAE0456929.1"/>
    </source>
</evidence>
<dbReference type="SUPFAM" id="SSF52047">
    <property type="entry name" value="RNI-like"/>
    <property type="match status" value="1"/>
</dbReference>
<dbReference type="Pfam" id="PF13516">
    <property type="entry name" value="LRR_6"/>
    <property type="match status" value="5"/>
</dbReference>
<dbReference type="AlphaFoldDB" id="A0A7S3PVQ9"/>
<protein>
    <submittedName>
        <fullName evidence="4">Uncharacterized protein</fullName>
    </submittedName>
</protein>
<gene>
    <name evidence="4" type="ORF">CDEB00056_LOCUS1770</name>
</gene>
<dbReference type="InterPro" id="IPR027038">
    <property type="entry name" value="RanGap"/>
</dbReference>
<name>A0A7S3PVQ9_9STRA</name>
<keyword evidence="2" id="KW-0433">Leucine-rich repeat</keyword>
<evidence type="ECO:0000256" key="3">
    <source>
        <dbReference type="ARBA" id="ARBA00022737"/>
    </source>
</evidence>
<reference evidence="4" key="1">
    <citation type="submission" date="2021-01" db="EMBL/GenBank/DDBJ databases">
        <authorList>
            <person name="Corre E."/>
            <person name="Pelletier E."/>
            <person name="Niang G."/>
            <person name="Scheremetjew M."/>
            <person name="Finn R."/>
            <person name="Kale V."/>
            <person name="Holt S."/>
            <person name="Cochrane G."/>
            <person name="Meng A."/>
            <person name="Brown T."/>
            <person name="Cohen L."/>
        </authorList>
    </citation>
    <scope>NUCLEOTIDE SEQUENCE</scope>
    <source>
        <strain evidence="4">MM31A-1</strain>
    </source>
</reference>
<sequence>MLQVSVGHIKIIRPSYQYFPFLLSGLDFNEKIDSLHHCKEDDDYPLSHVYFIDSIGDKGALRLAGALHTTECPVVILNLYDNRIGNVGVSSICKSLRNISYTLEGIDLRWNKIGDKGAARLSDALADKSYTRSLEKLYLDGNKLGNDGVQRLAEAIEINKESKIKVLHLSHNKIGDKGAISLAKMIEKNTTIKEMSLNSNRISDKGLRRLLEAVKKNTSIEKLDLRSNAALGKREVKSSMDRNVQTEQLKFSTNQNTTAVGENTHENNSFSSFESNNSRTIFLR</sequence>
<dbReference type="PANTHER" id="PTHR24113:SF12">
    <property type="entry name" value="RAN GTPASE-ACTIVATING PROTEIN 1"/>
    <property type="match status" value="1"/>
</dbReference>
<dbReference type="Gene3D" id="3.80.10.10">
    <property type="entry name" value="Ribonuclease Inhibitor"/>
    <property type="match status" value="2"/>
</dbReference>
<evidence type="ECO:0000256" key="2">
    <source>
        <dbReference type="ARBA" id="ARBA00022614"/>
    </source>
</evidence>
<dbReference type="GO" id="GO:0048471">
    <property type="term" value="C:perinuclear region of cytoplasm"/>
    <property type="evidence" value="ECO:0007669"/>
    <property type="project" value="TreeGrafter"/>
</dbReference>
<keyword evidence="3" id="KW-0677">Repeat</keyword>
<dbReference type="GO" id="GO:0005634">
    <property type="term" value="C:nucleus"/>
    <property type="evidence" value="ECO:0007669"/>
    <property type="project" value="TreeGrafter"/>
</dbReference>
<accession>A0A7S3PVQ9</accession>